<evidence type="ECO:0000313" key="5">
    <source>
        <dbReference type="Proteomes" id="UP001056426"/>
    </source>
</evidence>
<dbReference type="KEGG" id="alkq:M9189_10070"/>
<dbReference type="Proteomes" id="UP001056426">
    <property type="component" value="Chromosome"/>
</dbReference>
<dbReference type="Pfam" id="PF08522">
    <property type="entry name" value="BT_3987-like_N"/>
    <property type="match status" value="1"/>
</dbReference>
<feature type="domain" description="DUF5627" evidence="3">
    <location>
        <begin position="203"/>
        <end position="337"/>
    </location>
</feature>
<dbReference type="AlphaFoldDB" id="A0A9J6ZNW1"/>
<dbReference type="Gene3D" id="2.60.40.1740">
    <property type="entry name" value="hypothetical protein (bacova_03559)"/>
    <property type="match status" value="1"/>
</dbReference>
<name>A0A9J6ZNW1_9BACT</name>
<sequence length="349" mass="38929">MKRILFIAFITALVSSVFTSCENGDWDFPDFDYTTVYFAYQSPVRTVVLGEDVYDTSLDNEHKVQIMATMGGVYANKKNVEIGIAVDNSLVDGLIFKKKAATDPDVPVLAMPSNYYTLLSDKIVIKKGSVIGGVTVQLTDAFFADPKALTTNYVIPVVMTSVVNADSILSGKALIPNASRTNPEHWDVVPKDYIMYAVKYINQYDANYLRRGKDVITPAGGQPVTLTRQADYVERDEVVDKITTRSLNSIAWEFTGRDHNDEARSCTLILTFNAQGECTVTSETPGITATGTGRYVEKGEKNSWGRQDRDALYLDYTIEFADVTFEIEDTLVVRDRGVKSEWFDTQIIE</sequence>
<proteinExistence type="predicted"/>
<dbReference type="InterPro" id="IPR040580">
    <property type="entry name" value="DUF5627"/>
</dbReference>
<organism evidence="4 5">
    <name type="scientific">Xiashengella succiniciproducens</name>
    <dbReference type="NCBI Taxonomy" id="2949635"/>
    <lineage>
        <taxon>Bacteria</taxon>
        <taxon>Pseudomonadati</taxon>
        <taxon>Bacteroidota</taxon>
        <taxon>Bacteroidia</taxon>
        <taxon>Marinilabiliales</taxon>
        <taxon>Marinilabiliaceae</taxon>
        <taxon>Xiashengella</taxon>
    </lineage>
</organism>
<dbReference type="PROSITE" id="PS51257">
    <property type="entry name" value="PROKAR_LIPOPROTEIN"/>
    <property type="match status" value="1"/>
</dbReference>
<dbReference type="InterPro" id="IPR013728">
    <property type="entry name" value="BT_3987-like_N"/>
</dbReference>
<dbReference type="Pfam" id="PF18620">
    <property type="entry name" value="DUF5627"/>
    <property type="match status" value="1"/>
</dbReference>
<reference evidence="4" key="2">
    <citation type="submission" date="2022-06" db="EMBL/GenBank/DDBJ databases">
        <title>Xiashengella guii gen. nov. sp. nov., a bacterium isolated form anaerobic digestion tank.</title>
        <authorList>
            <person name="Huang H."/>
        </authorList>
    </citation>
    <scope>NUCLEOTIDE SEQUENCE</scope>
    <source>
        <strain evidence="4">Ai-910</strain>
    </source>
</reference>
<feature type="chain" id="PRO_5039903489" evidence="1">
    <location>
        <begin position="20"/>
        <end position="349"/>
    </location>
</feature>
<gene>
    <name evidence="4" type="ORF">M9189_10070</name>
</gene>
<keyword evidence="1" id="KW-0732">Signal</keyword>
<feature type="domain" description="BT-3987-like N-terminal" evidence="2">
    <location>
        <begin position="34"/>
        <end position="165"/>
    </location>
</feature>
<dbReference type="EMBL" id="CP098400">
    <property type="protein sequence ID" value="URW79199.1"/>
    <property type="molecule type" value="Genomic_DNA"/>
</dbReference>
<keyword evidence="5" id="KW-1185">Reference proteome</keyword>
<evidence type="ECO:0000259" key="2">
    <source>
        <dbReference type="Pfam" id="PF08522"/>
    </source>
</evidence>
<dbReference type="Gene3D" id="2.40.128.420">
    <property type="match status" value="1"/>
</dbReference>
<evidence type="ECO:0000256" key="1">
    <source>
        <dbReference type="SAM" id="SignalP"/>
    </source>
</evidence>
<feature type="signal peptide" evidence="1">
    <location>
        <begin position="1"/>
        <end position="19"/>
    </location>
</feature>
<evidence type="ECO:0000259" key="3">
    <source>
        <dbReference type="Pfam" id="PF18620"/>
    </source>
</evidence>
<evidence type="ECO:0000313" key="4">
    <source>
        <dbReference type="EMBL" id="URW79199.1"/>
    </source>
</evidence>
<reference evidence="4" key="1">
    <citation type="submission" date="2022-05" db="EMBL/GenBank/DDBJ databases">
        <authorList>
            <person name="Sun X."/>
        </authorList>
    </citation>
    <scope>NUCLEOTIDE SEQUENCE</scope>
    <source>
        <strain evidence="4">Ai-910</strain>
    </source>
</reference>
<dbReference type="RefSeq" id="WP_250722896.1">
    <property type="nucleotide sequence ID" value="NZ_CP098400.1"/>
</dbReference>
<accession>A0A9J6ZNW1</accession>
<protein>
    <submittedName>
        <fullName evidence="4">DUF5627 domain-containing protein</fullName>
    </submittedName>
</protein>